<reference evidence="1 2" key="1">
    <citation type="submission" date="2021-06" db="EMBL/GenBank/DDBJ databases">
        <title>Caerostris darwini draft genome.</title>
        <authorList>
            <person name="Kono N."/>
            <person name="Arakawa K."/>
        </authorList>
    </citation>
    <scope>NUCLEOTIDE SEQUENCE [LARGE SCALE GENOMIC DNA]</scope>
</reference>
<accession>A0AAV4T1Q1</accession>
<evidence type="ECO:0000313" key="2">
    <source>
        <dbReference type="Proteomes" id="UP001054837"/>
    </source>
</evidence>
<protein>
    <submittedName>
        <fullName evidence="1">Uncharacterized protein</fullName>
    </submittedName>
</protein>
<proteinExistence type="predicted"/>
<organism evidence="1 2">
    <name type="scientific">Caerostris darwini</name>
    <dbReference type="NCBI Taxonomy" id="1538125"/>
    <lineage>
        <taxon>Eukaryota</taxon>
        <taxon>Metazoa</taxon>
        <taxon>Ecdysozoa</taxon>
        <taxon>Arthropoda</taxon>
        <taxon>Chelicerata</taxon>
        <taxon>Arachnida</taxon>
        <taxon>Araneae</taxon>
        <taxon>Araneomorphae</taxon>
        <taxon>Entelegynae</taxon>
        <taxon>Araneoidea</taxon>
        <taxon>Araneidae</taxon>
        <taxon>Caerostris</taxon>
    </lineage>
</organism>
<dbReference type="AlphaFoldDB" id="A0AAV4T1Q1"/>
<sequence length="167" mass="19318">MKRWLQCWWAVRVVNSRPLAYISEHESLTPCCPSMFLQAVRDGSSPDIDDVEQRLLNRRFRYRQTLYREDNVPNPSDLRDISKGKLSLDQMKLLSFLQLNLLHCGESGIPVKRVPDLLGALLHLQHSGRHLHQTTKRHLASGSDDLFAHHMAGIHQQLCQSCHIHHF</sequence>
<evidence type="ECO:0000313" key="1">
    <source>
        <dbReference type="EMBL" id="GIY40588.1"/>
    </source>
</evidence>
<dbReference type="EMBL" id="BPLQ01008960">
    <property type="protein sequence ID" value="GIY40588.1"/>
    <property type="molecule type" value="Genomic_DNA"/>
</dbReference>
<gene>
    <name evidence="1" type="ORF">CDAR_498981</name>
</gene>
<keyword evidence="2" id="KW-1185">Reference proteome</keyword>
<comment type="caution">
    <text evidence="1">The sequence shown here is derived from an EMBL/GenBank/DDBJ whole genome shotgun (WGS) entry which is preliminary data.</text>
</comment>
<name>A0AAV4T1Q1_9ARAC</name>
<dbReference type="Proteomes" id="UP001054837">
    <property type="component" value="Unassembled WGS sequence"/>
</dbReference>